<gene>
    <name evidence="1" type="ORF">WMO75_17640</name>
</gene>
<comment type="caution">
    <text evidence="1">The sequence shown here is derived from an EMBL/GenBank/DDBJ whole genome shotgun (WGS) entry which is preliminary data.</text>
</comment>
<proteinExistence type="predicted"/>
<reference evidence="1 2" key="1">
    <citation type="submission" date="2024-03" db="EMBL/GenBank/DDBJ databases">
        <title>Human intestinal bacterial collection.</title>
        <authorList>
            <person name="Pauvert C."/>
            <person name="Hitch T.C.A."/>
            <person name="Clavel T."/>
        </authorList>
    </citation>
    <scope>NUCLEOTIDE SEQUENCE [LARGE SCALE GENOMIC DNA]</scope>
    <source>
        <strain evidence="1 2">CLA-AA-H95</strain>
    </source>
</reference>
<dbReference type="Proteomes" id="UP001446032">
    <property type="component" value="Unassembled WGS sequence"/>
</dbReference>
<dbReference type="Gene3D" id="3.40.91.30">
    <property type="match status" value="1"/>
</dbReference>
<dbReference type="RefSeq" id="WP_022214239.1">
    <property type="nucleotide sequence ID" value="NZ_JBBMEI010000100.1"/>
</dbReference>
<dbReference type="EMBL" id="JBBMEI010000100">
    <property type="protein sequence ID" value="MEQ2360112.1"/>
    <property type="molecule type" value="Genomic_DNA"/>
</dbReference>
<accession>A0ABV1AQL9</accession>
<protein>
    <submittedName>
        <fullName evidence="1">Uncharacterized protein</fullName>
    </submittedName>
</protein>
<organism evidence="1 2">
    <name type="scientific">Blautia intestinihominis</name>
    <dbReference type="NCBI Taxonomy" id="3133152"/>
    <lineage>
        <taxon>Bacteria</taxon>
        <taxon>Bacillati</taxon>
        <taxon>Bacillota</taxon>
        <taxon>Clostridia</taxon>
        <taxon>Lachnospirales</taxon>
        <taxon>Lachnospiraceae</taxon>
        <taxon>Blautia</taxon>
    </lineage>
</organism>
<keyword evidence="2" id="KW-1185">Reference proteome</keyword>
<evidence type="ECO:0000313" key="2">
    <source>
        <dbReference type="Proteomes" id="UP001446032"/>
    </source>
</evidence>
<name>A0ABV1AQL9_9FIRM</name>
<evidence type="ECO:0000313" key="1">
    <source>
        <dbReference type="EMBL" id="MEQ2360112.1"/>
    </source>
</evidence>
<sequence length="266" mass="31606">MNGLRQKLLEEERFLKDILNGIGDSEEEVLEGTLRISMDKNKVRYFHHIPSGNGKKYDTYIPKTNKELPVQLAQNTYNNKLRSLVKKRLEQLRRILKDYDDNEIDVLYTKEHPERQKLIKPIQPTWEQRLSEWEKEEYKGKTFAENIPVITTAKGERVRSKSEKILADYFYHTGIPYKYEHPVILKRFGIVYPDFTFLSPKTGEEIYWEHDGRMDDPEYARKAIKKIETYEKNGIFPGQRLVLTFETLQDGLDMKIVEKLAREYLL</sequence>